<feature type="domain" description="BESS" evidence="3">
    <location>
        <begin position="183"/>
        <end position="222"/>
    </location>
</feature>
<dbReference type="PROSITE" id="PS51031">
    <property type="entry name" value="BESS"/>
    <property type="match status" value="1"/>
</dbReference>
<dbReference type="SMR" id="A0A482XTK8"/>
<accession>A0A482XTK8</accession>
<dbReference type="Proteomes" id="UP000291343">
    <property type="component" value="Unassembled WGS sequence"/>
</dbReference>
<evidence type="ECO:0000313" key="4">
    <source>
        <dbReference type="EMBL" id="RZF48798.1"/>
    </source>
</evidence>
<keyword evidence="5" id="KW-1185">Reference proteome</keyword>
<dbReference type="GO" id="GO:0006357">
    <property type="term" value="P:regulation of transcription by RNA polymerase II"/>
    <property type="evidence" value="ECO:0007669"/>
    <property type="project" value="TreeGrafter"/>
</dbReference>
<dbReference type="InterPro" id="IPR004210">
    <property type="entry name" value="BESS_motif"/>
</dbReference>
<organism evidence="4 5">
    <name type="scientific">Laodelphax striatellus</name>
    <name type="common">Small brown planthopper</name>
    <name type="synonym">Delphax striatella</name>
    <dbReference type="NCBI Taxonomy" id="195883"/>
    <lineage>
        <taxon>Eukaryota</taxon>
        <taxon>Metazoa</taxon>
        <taxon>Ecdysozoa</taxon>
        <taxon>Arthropoda</taxon>
        <taxon>Hexapoda</taxon>
        <taxon>Insecta</taxon>
        <taxon>Pterygota</taxon>
        <taxon>Neoptera</taxon>
        <taxon>Paraneoptera</taxon>
        <taxon>Hemiptera</taxon>
        <taxon>Auchenorrhyncha</taxon>
        <taxon>Fulgoroidea</taxon>
        <taxon>Delphacidae</taxon>
        <taxon>Criomorphinae</taxon>
        <taxon>Laodelphax</taxon>
    </lineage>
</organism>
<dbReference type="PANTHER" id="PTHR12243:SF69">
    <property type="entry name" value="SI:CH73-59F11.3"/>
    <property type="match status" value="1"/>
</dbReference>
<evidence type="ECO:0008006" key="6">
    <source>
        <dbReference type="Google" id="ProtNLM"/>
    </source>
</evidence>
<dbReference type="SMART" id="SM00595">
    <property type="entry name" value="MADF"/>
    <property type="match status" value="1"/>
</dbReference>
<reference evidence="4 5" key="1">
    <citation type="journal article" date="2017" name="Gigascience">
        <title>Genome sequence of the small brown planthopper, Laodelphax striatellus.</title>
        <authorList>
            <person name="Zhu J."/>
            <person name="Jiang F."/>
            <person name="Wang X."/>
            <person name="Yang P."/>
            <person name="Bao Y."/>
            <person name="Zhao W."/>
            <person name="Wang W."/>
            <person name="Lu H."/>
            <person name="Wang Q."/>
            <person name="Cui N."/>
            <person name="Li J."/>
            <person name="Chen X."/>
            <person name="Luo L."/>
            <person name="Yu J."/>
            <person name="Kang L."/>
            <person name="Cui F."/>
        </authorList>
    </citation>
    <scope>NUCLEOTIDE SEQUENCE [LARGE SCALE GENOMIC DNA]</scope>
    <source>
        <strain evidence="4">Lst14</strain>
    </source>
</reference>
<evidence type="ECO:0000313" key="5">
    <source>
        <dbReference type="Proteomes" id="UP000291343"/>
    </source>
</evidence>
<dbReference type="OrthoDB" id="6614169at2759"/>
<dbReference type="PANTHER" id="PTHR12243">
    <property type="entry name" value="MADF DOMAIN TRANSCRIPTION FACTOR"/>
    <property type="match status" value="1"/>
</dbReference>
<gene>
    <name evidence="4" type="ORF">LSTR_LSTR003178</name>
</gene>
<name>A0A482XTK8_LAOST</name>
<dbReference type="GO" id="GO:0005634">
    <property type="term" value="C:nucleus"/>
    <property type="evidence" value="ECO:0007669"/>
    <property type="project" value="UniProtKB-SubCell"/>
</dbReference>
<dbReference type="InterPro" id="IPR039353">
    <property type="entry name" value="TF_Adf1"/>
</dbReference>
<dbReference type="Pfam" id="PF02944">
    <property type="entry name" value="BESS"/>
    <property type="match status" value="1"/>
</dbReference>
<comment type="subcellular location">
    <subcellularLocation>
        <location evidence="1">Nucleus</location>
    </subcellularLocation>
</comment>
<feature type="domain" description="MADF" evidence="2">
    <location>
        <begin position="7"/>
        <end position="109"/>
    </location>
</feature>
<dbReference type="Pfam" id="PF10545">
    <property type="entry name" value="MADF_DNA_bdg"/>
    <property type="match status" value="1"/>
</dbReference>
<dbReference type="GO" id="GO:0003677">
    <property type="term" value="F:DNA binding"/>
    <property type="evidence" value="ECO:0007669"/>
    <property type="project" value="InterPro"/>
</dbReference>
<comment type="caution">
    <text evidence="4">The sequence shown here is derived from an EMBL/GenBank/DDBJ whole genome shotgun (WGS) entry which is preliminary data.</text>
</comment>
<keyword evidence="1" id="KW-0539">Nucleus</keyword>
<dbReference type="EMBL" id="QKKF02000897">
    <property type="protein sequence ID" value="RZF48798.1"/>
    <property type="molecule type" value="Genomic_DNA"/>
</dbReference>
<dbReference type="AlphaFoldDB" id="A0A482XTK8"/>
<evidence type="ECO:0000256" key="1">
    <source>
        <dbReference type="PROSITE-ProRule" id="PRU00371"/>
    </source>
</evidence>
<dbReference type="InterPro" id="IPR006578">
    <property type="entry name" value="MADF-dom"/>
</dbReference>
<proteinExistence type="predicted"/>
<evidence type="ECO:0000259" key="3">
    <source>
        <dbReference type="PROSITE" id="PS51031"/>
    </source>
</evidence>
<dbReference type="PROSITE" id="PS51029">
    <property type="entry name" value="MADF"/>
    <property type="match status" value="1"/>
</dbReference>
<sequence>MFFDTEKFIQEVHSRECLWNNGLDIYTDKSAKRFAWEEIATSIYKNWDRLEPQEQDEKINDLGKKWRNLRDNYKREKRKDFCTTGENPAIKKRKYIYSDMLSFVDTPVQNTRHLKNGIDHQNNSKDFSSTPDFDSNNLLQIDLEGVDVLEKERVIPSELSETNIIQLQNHSEPSPRYTEDLKTAGSRDFLLSLLPDVLELDDRQRMRFRLGVLNLINDIRFSDANNSGAQNV</sequence>
<dbReference type="InParanoid" id="A0A482XTK8"/>
<protein>
    <recommendedName>
        <fullName evidence="6">BESS domain-containing protein</fullName>
    </recommendedName>
</protein>
<dbReference type="GO" id="GO:0005667">
    <property type="term" value="C:transcription regulator complex"/>
    <property type="evidence" value="ECO:0007669"/>
    <property type="project" value="TreeGrafter"/>
</dbReference>
<evidence type="ECO:0000259" key="2">
    <source>
        <dbReference type="PROSITE" id="PS51029"/>
    </source>
</evidence>